<evidence type="ECO:0000313" key="3">
    <source>
        <dbReference type="Proteomes" id="UP001313282"/>
    </source>
</evidence>
<reference evidence="2 3" key="1">
    <citation type="submission" date="2019-10" db="EMBL/GenBank/DDBJ databases">
        <authorList>
            <person name="Palmer J.M."/>
        </authorList>
    </citation>
    <scope>NUCLEOTIDE SEQUENCE [LARGE SCALE GENOMIC DNA]</scope>
    <source>
        <strain evidence="2 3">TWF718</strain>
    </source>
</reference>
<organism evidence="2 3">
    <name type="scientific">Orbilia javanica</name>
    <dbReference type="NCBI Taxonomy" id="47235"/>
    <lineage>
        <taxon>Eukaryota</taxon>
        <taxon>Fungi</taxon>
        <taxon>Dikarya</taxon>
        <taxon>Ascomycota</taxon>
        <taxon>Pezizomycotina</taxon>
        <taxon>Orbiliomycetes</taxon>
        <taxon>Orbiliales</taxon>
        <taxon>Orbiliaceae</taxon>
        <taxon>Orbilia</taxon>
    </lineage>
</organism>
<comment type="caution">
    <text evidence="2">The sequence shown here is derived from an EMBL/GenBank/DDBJ whole genome shotgun (WGS) entry which is preliminary data.</text>
</comment>
<dbReference type="Proteomes" id="UP001313282">
    <property type="component" value="Unassembled WGS sequence"/>
</dbReference>
<evidence type="ECO:0000256" key="1">
    <source>
        <dbReference type="SAM" id="SignalP"/>
    </source>
</evidence>
<accession>A0AAN8RH23</accession>
<proteinExistence type="predicted"/>
<protein>
    <recommendedName>
        <fullName evidence="4">Secreted protein</fullName>
    </recommendedName>
</protein>
<dbReference type="EMBL" id="JAVHNR010000005">
    <property type="protein sequence ID" value="KAK6342731.1"/>
    <property type="molecule type" value="Genomic_DNA"/>
</dbReference>
<evidence type="ECO:0000313" key="2">
    <source>
        <dbReference type="EMBL" id="KAK6342731.1"/>
    </source>
</evidence>
<feature type="chain" id="PRO_5042960812" description="Secreted protein" evidence="1">
    <location>
        <begin position="19"/>
        <end position="331"/>
    </location>
</feature>
<dbReference type="AlphaFoldDB" id="A0AAN8RH23"/>
<evidence type="ECO:0008006" key="4">
    <source>
        <dbReference type="Google" id="ProtNLM"/>
    </source>
</evidence>
<keyword evidence="3" id="KW-1185">Reference proteome</keyword>
<keyword evidence="1" id="KW-0732">Signal</keyword>
<feature type="signal peptide" evidence="1">
    <location>
        <begin position="1"/>
        <end position="18"/>
    </location>
</feature>
<name>A0AAN8RH23_9PEZI</name>
<gene>
    <name evidence="2" type="ORF">TWF718_008120</name>
</gene>
<sequence>MKLQILVALILAACHVQAISPVFVDLERRFGAKPAAKKAPKNETAKVTLTPPELYAYDTVDTDSDILKLRWAAPYIWSGSFEFGQLKRISKSGKKSHNILKQGVQKCLTVKDKETNGAGITVDACECMTGPCDKDNNINTPTPRFQWNIRGRVLYPAIYESSFLDTSKAKGKYDEKQLPFWYGWIQSALSEKCLTYVPPKTNPPPFTEKGTYGKIGDIVIKECTNDPDDFSQLWMIWVSRKDTPTRILPIHYTHRWKTCIAKGSNKGRHFRGLAFNTDPESEEVVYFGCHDDDHTAMTPHPGHFRVSDTDFTDIPDKDLDKFAKEHLVDFA</sequence>